<protein>
    <recommendedName>
        <fullName evidence="5">DUF2332 domain-containing protein</fullName>
    </recommendedName>
</protein>
<evidence type="ECO:0000313" key="1">
    <source>
        <dbReference type="EMBL" id="RKT84583.1"/>
    </source>
</evidence>
<dbReference type="Proteomes" id="UP000199398">
    <property type="component" value="Unassembled WGS sequence"/>
</dbReference>
<evidence type="ECO:0008006" key="5">
    <source>
        <dbReference type="Google" id="ProtNLM"/>
    </source>
</evidence>
<name>A0A1I4XPW8_9PSEU</name>
<reference evidence="1 4" key="2">
    <citation type="submission" date="2018-10" db="EMBL/GenBank/DDBJ databases">
        <title>Sequencing the genomes of 1000 actinobacteria strains.</title>
        <authorList>
            <person name="Klenk H.-P."/>
        </authorList>
    </citation>
    <scope>NUCLEOTIDE SEQUENCE [LARGE SCALE GENOMIC DNA]</scope>
    <source>
        <strain evidence="1 4">DSM 45119</strain>
    </source>
</reference>
<proteinExistence type="predicted"/>
<reference evidence="2 3" key="1">
    <citation type="submission" date="2016-10" db="EMBL/GenBank/DDBJ databases">
        <authorList>
            <person name="de Groot N.N."/>
        </authorList>
    </citation>
    <scope>NUCLEOTIDE SEQUENCE [LARGE SCALE GENOMIC DNA]</scope>
    <source>
        <strain evidence="2 3">CPCC 201259</strain>
    </source>
</reference>
<sequence>MLTSDWYRAFGVREARGHSTTYERLALAVAEDALLLGLLDELPESKRRPNLLFAAAQYSGAPLHEPGVFRDWAVRHWSELAATMTARHTQTNEVARCSVLLPVLARLPQPLALLEVGASAGLCLYPDAYRYRYGGDPRIYGPQDSQVQLQCEVTGPTPLPERMPTVVWRAGIDLNPLDVGDGDDLRWLDALIWPEQEHRRERLRAAAEIVRADPPHLVRGDLLDDLPALAAEAPRDATLVIFHSSVLCYVPASTRHAFTDLVRGLPGHWISNEGVSVLPDVAAVVDVPADGPAVSILALDGRPLALAAPHGQELKWLDTADTQDAAPRS</sequence>
<dbReference type="EMBL" id="RBXX01000002">
    <property type="protein sequence ID" value="RKT84583.1"/>
    <property type="molecule type" value="Genomic_DNA"/>
</dbReference>
<keyword evidence="4" id="KW-1185">Reference proteome</keyword>
<evidence type="ECO:0000313" key="4">
    <source>
        <dbReference type="Proteomes" id="UP000270697"/>
    </source>
</evidence>
<dbReference type="EMBL" id="FOUP01000003">
    <property type="protein sequence ID" value="SFN27329.1"/>
    <property type="molecule type" value="Genomic_DNA"/>
</dbReference>
<evidence type="ECO:0000313" key="2">
    <source>
        <dbReference type="EMBL" id="SFN27329.1"/>
    </source>
</evidence>
<dbReference type="Pfam" id="PF10094">
    <property type="entry name" value="DUF2332"/>
    <property type="match status" value="1"/>
</dbReference>
<gene>
    <name evidence="1" type="ORF">ATL45_2903</name>
    <name evidence="2" type="ORF">SAMN05421805_103519</name>
</gene>
<dbReference type="OrthoDB" id="8899077at2"/>
<accession>A0A1I4XPW8</accession>
<dbReference type="InterPro" id="IPR011200">
    <property type="entry name" value="UCP012608"/>
</dbReference>
<evidence type="ECO:0000313" key="3">
    <source>
        <dbReference type="Proteomes" id="UP000199398"/>
    </source>
</evidence>
<dbReference type="Proteomes" id="UP000270697">
    <property type="component" value="Unassembled WGS sequence"/>
</dbReference>
<organism evidence="2 3">
    <name type="scientific">Saccharopolyspora antimicrobica</name>
    <dbReference type="NCBI Taxonomy" id="455193"/>
    <lineage>
        <taxon>Bacteria</taxon>
        <taxon>Bacillati</taxon>
        <taxon>Actinomycetota</taxon>
        <taxon>Actinomycetes</taxon>
        <taxon>Pseudonocardiales</taxon>
        <taxon>Pseudonocardiaceae</taxon>
        <taxon>Saccharopolyspora</taxon>
    </lineage>
</organism>
<dbReference type="AlphaFoldDB" id="A0A1I4XPW8"/>
<dbReference type="RefSeq" id="WP_093151235.1">
    <property type="nucleotide sequence ID" value="NZ_FOUP01000003.1"/>
</dbReference>